<organism evidence="2 3">
    <name type="scientific">Rhodofomes roseus</name>
    <dbReference type="NCBI Taxonomy" id="34475"/>
    <lineage>
        <taxon>Eukaryota</taxon>
        <taxon>Fungi</taxon>
        <taxon>Dikarya</taxon>
        <taxon>Basidiomycota</taxon>
        <taxon>Agaricomycotina</taxon>
        <taxon>Agaricomycetes</taxon>
        <taxon>Polyporales</taxon>
        <taxon>Rhodofomes</taxon>
    </lineage>
</organism>
<keyword evidence="3" id="KW-1185">Reference proteome</keyword>
<proteinExistence type="predicted"/>
<dbReference type="EMBL" id="JADCUA010000026">
    <property type="protein sequence ID" value="KAH9831469.1"/>
    <property type="molecule type" value="Genomic_DNA"/>
</dbReference>
<dbReference type="InterPro" id="IPR032675">
    <property type="entry name" value="LRR_dom_sf"/>
</dbReference>
<evidence type="ECO:0008006" key="4">
    <source>
        <dbReference type="Google" id="ProtNLM"/>
    </source>
</evidence>
<feature type="compositionally biased region" description="Basic residues" evidence="1">
    <location>
        <begin position="23"/>
        <end position="32"/>
    </location>
</feature>
<dbReference type="SUPFAM" id="SSF52047">
    <property type="entry name" value="RNI-like"/>
    <property type="match status" value="1"/>
</dbReference>
<name>A0ABQ8K3K5_9APHY</name>
<dbReference type="GeneID" id="71998418"/>
<dbReference type="Gene3D" id="3.80.10.10">
    <property type="entry name" value="Ribonuclease Inhibitor"/>
    <property type="match status" value="1"/>
</dbReference>
<protein>
    <recommendedName>
        <fullName evidence="4">F-box domain-containing protein</fullName>
    </recommendedName>
</protein>
<gene>
    <name evidence="2" type="ORF">C8Q71DRAFT_304939</name>
</gene>
<evidence type="ECO:0000256" key="1">
    <source>
        <dbReference type="SAM" id="MobiDB-lite"/>
    </source>
</evidence>
<dbReference type="RefSeq" id="XP_047774596.1">
    <property type="nucleotide sequence ID" value="XM_047917686.1"/>
</dbReference>
<sequence length="437" mass="48811">MTHARHETESKSGRRDGSITSHSKTRRKQLVRRWSSHSSVQWIPETELQPLPPTLADRVPAELHFEVINRLSCDTHSLQSCAMVSRAWYPHSIGLLYRRIYIDGLTKFSSMAVCVFKHERVRISLADTAELNLDGACMSDPGRGLESALVVLASLMPSLQKLTLCECLPCPLHKSFYTALRACKSVTDLTLCGIALEDHRVLLRVLQCGFPQLRRVAFEGNFRITHSGPRQSVSPTRFLHGGANPSQLKQLRISISGKSVVIPLIELFTVSSLHTSLETLETRVAEEHVTALNQFLQGLGPTLHRFRELPSLNDHFAHLDLYHNTSLRSVVLYIGHHSLDGIDTVLQLTRALSSLASPHLTRIVLQCSDHPESWKTATVRSFGTADLRPLHAVMASPVFDDLDTVEVDVCRRKSQDVVTALSNLLAPWAVRGLIRFV</sequence>
<evidence type="ECO:0000313" key="3">
    <source>
        <dbReference type="Proteomes" id="UP000814176"/>
    </source>
</evidence>
<feature type="compositionally biased region" description="Basic and acidic residues" evidence="1">
    <location>
        <begin position="1"/>
        <end position="17"/>
    </location>
</feature>
<evidence type="ECO:0000313" key="2">
    <source>
        <dbReference type="EMBL" id="KAH9831469.1"/>
    </source>
</evidence>
<feature type="region of interest" description="Disordered" evidence="1">
    <location>
        <begin position="1"/>
        <end position="32"/>
    </location>
</feature>
<reference evidence="2 3" key="1">
    <citation type="journal article" date="2021" name="Environ. Microbiol.">
        <title>Gene family expansions and transcriptome signatures uncover fungal adaptations to wood decay.</title>
        <authorList>
            <person name="Hage H."/>
            <person name="Miyauchi S."/>
            <person name="Viragh M."/>
            <person name="Drula E."/>
            <person name="Min B."/>
            <person name="Chaduli D."/>
            <person name="Navarro D."/>
            <person name="Favel A."/>
            <person name="Norest M."/>
            <person name="Lesage-Meessen L."/>
            <person name="Balint B."/>
            <person name="Merenyi Z."/>
            <person name="de Eugenio L."/>
            <person name="Morin E."/>
            <person name="Martinez A.T."/>
            <person name="Baldrian P."/>
            <person name="Stursova M."/>
            <person name="Martinez M.J."/>
            <person name="Novotny C."/>
            <person name="Magnuson J.K."/>
            <person name="Spatafora J.W."/>
            <person name="Maurice S."/>
            <person name="Pangilinan J."/>
            <person name="Andreopoulos W."/>
            <person name="LaButti K."/>
            <person name="Hundley H."/>
            <person name="Na H."/>
            <person name="Kuo A."/>
            <person name="Barry K."/>
            <person name="Lipzen A."/>
            <person name="Henrissat B."/>
            <person name="Riley R."/>
            <person name="Ahrendt S."/>
            <person name="Nagy L.G."/>
            <person name="Grigoriev I.V."/>
            <person name="Martin F."/>
            <person name="Rosso M.N."/>
        </authorList>
    </citation>
    <scope>NUCLEOTIDE SEQUENCE [LARGE SCALE GENOMIC DNA]</scope>
    <source>
        <strain evidence="2 3">CIRM-BRFM 1785</strain>
    </source>
</reference>
<dbReference type="Proteomes" id="UP000814176">
    <property type="component" value="Unassembled WGS sequence"/>
</dbReference>
<accession>A0ABQ8K3K5</accession>
<comment type="caution">
    <text evidence="2">The sequence shown here is derived from an EMBL/GenBank/DDBJ whole genome shotgun (WGS) entry which is preliminary data.</text>
</comment>